<protein>
    <submittedName>
        <fullName evidence="2">Uncharacterized protein</fullName>
    </submittedName>
</protein>
<evidence type="ECO:0000256" key="1">
    <source>
        <dbReference type="SAM" id="MobiDB-lite"/>
    </source>
</evidence>
<dbReference type="EMBL" id="CAJVCH010283243">
    <property type="protein sequence ID" value="CAG7784808.1"/>
    <property type="molecule type" value="Genomic_DNA"/>
</dbReference>
<name>A0A8J2K9L9_9HEXA</name>
<gene>
    <name evidence="2" type="ORF">AFUS01_LOCUS23471</name>
</gene>
<sequence length="20" mass="2013">PKKAAAGGRKSPGKSNRLCS</sequence>
<dbReference type="Proteomes" id="UP000708208">
    <property type="component" value="Unassembled WGS sequence"/>
</dbReference>
<organism evidence="2 3">
    <name type="scientific">Allacma fusca</name>
    <dbReference type="NCBI Taxonomy" id="39272"/>
    <lineage>
        <taxon>Eukaryota</taxon>
        <taxon>Metazoa</taxon>
        <taxon>Ecdysozoa</taxon>
        <taxon>Arthropoda</taxon>
        <taxon>Hexapoda</taxon>
        <taxon>Collembola</taxon>
        <taxon>Symphypleona</taxon>
        <taxon>Sminthuridae</taxon>
        <taxon>Allacma</taxon>
    </lineage>
</organism>
<feature type="region of interest" description="Disordered" evidence="1">
    <location>
        <begin position="1"/>
        <end position="20"/>
    </location>
</feature>
<keyword evidence="3" id="KW-1185">Reference proteome</keyword>
<proteinExistence type="predicted"/>
<feature type="non-terminal residue" evidence="2">
    <location>
        <position position="20"/>
    </location>
</feature>
<accession>A0A8J2K9L9</accession>
<evidence type="ECO:0000313" key="3">
    <source>
        <dbReference type="Proteomes" id="UP000708208"/>
    </source>
</evidence>
<feature type="non-terminal residue" evidence="2">
    <location>
        <position position="1"/>
    </location>
</feature>
<reference evidence="2" key="1">
    <citation type="submission" date="2021-06" db="EMBL/GenBank/DDBJ databases">
        <authorList>
            <person name="Hodson N. C."/>
            <person name="Mongue J. A."/>
            <person name="Jaron S. K."/>
        </authorList>
    </citation>
    <scope>NUCLEOTIDE SEQUENCE</scope>
</reference>
<evidence type="ECO:0000313" key="2">
    <source>
        <dbReference type="EMBL" id="CAG7784808.1"/>
    </source>
</evidence>
<dbReference type="AlphaFoldDB" id="A0A8J2K9L9"/>
<comment type="caution">
    <text evidence="2">The sequence shown here is derived from an EMBL/GenBank/DDBJ whole genome shotgun (WGS) entry which is preliminary data.</text>
</comment>